<protein>
    <recommendedName>
        <fullName evidence="3">F-box domain-containing protein</fullName>
    </recommendedName>
</protein>
<evidence type="ECO:0000313" key="2">
    <source>
        <dbReference type="Proteomes" id="UP001642540"/>
    </source>
</evidence>
<name>A0ABP1RCS7_9HEXA</name>
<gene>
    <name evidence="1" type="ORF">ODALV1_LOCUS21296</name>
</gene>
<dbReference type="EMBL" id="CAXLJM020000071">
    <property type="protein sequence ID" value="CAL8126164.1"/>
    <property type="molecule type" value="Genomic_DNA"/>
</dbReference>
<reference evidence="1 2" key="1">
    <citation type="submission" date="2024-08" db="EMBL/GenBank/DDBJ databases">
        <authorList>
            <person name="Cucini C."/>
            <person name="Frati F."/>
        </authorList>
    </citation>
    <scope>NUCLEOTIDE SEQUENCE [LARGE SCALE GENOMIC DNA]</scope>
</reference>
<sequence length="554" mass="63652">MMTMMVRLALARQDEEEQERKRFQQHVEVIEGEQQLEPYFDSSYDDRIDGPSEVSTTSIFALFPEIWETCILPDLSSKDFHSLINASVHWRKMFHPQIANELLPLVLPILMKHKSITLKSLLKWRQVNRKSKSVIDTIVGGFLSPEIYYDQFCNKYQSWSPVVVDGNHHFRNLIKEIKSQYKFDCPLQLQNFTAHLASVSNDSRFRNFPHPSVMELRVDEGNIDIAAGLLAAHGHNLSMVSLNVSSVSAPSMLSLLSCLPNLRVLKLKGLIVPMSFWSEMHQRQPPQLNRLEVLNINQLNDHLSSLYGEDGFNASLLRHCASTLERLICSRDFFDSEVIFRLLTSGYFPNLRYLRVVVDECTLATLARMGRLFLEEIQMVDINIRCSGSIRTIDISDVGPVINTFAKTLTHLQLLIYVVAKRQPYDGESDDDDDGDASIIILPKLKKLSTLMINVRQNWFWPFIQSRCRNLEELKLHDVDHLVLSTLEILNKIDIKRAFALLPSLQQIEVFCGFYNDVWTVEGSPRTIVIRRDKSIQCIDLEFDNSHCSPLTTV</sequence>
<dbReference type="Gene3D" id="3.80.10.10">
    <property type="entry name" value="Ribonuclease Inhibitor"/>
    <property type="match status" value="1"/>
</dbReference>
<dbReference type="Proteomes" id="UP001642540">
    <property type="component" value="Unassembled WGS sequence"/>
</dbReference>
<dbReference type="SUPFAM" id="SSF52047">
    <property type="entry name" value="RNI-like"/>
    <property type="match status" value="1"/>
</dbReference>
<evidence type="ECO:0008006" key="3">
    <source>
        <dbReference type="Google" id="ProtNLM"/>
    </source>
</evidence>
<comment type="caution">
    <text evidence="1">The sequence shown here is derived from an EMBL/GenBank/DDBJ whole genome shotgun (WGS) entry which is preliminary data.</text>
</comment>
<keyword evidence="2" id="KW-1185">Reference proteome</keyword>
<accession>A0ABP1RCS7</accession>
<proteinExistence type="predicted"/>
<evidence type="ECO:0000313" key="1">
    <source>
        <dbReference type="EMBL" id="CAL8126164.1"/>
    </source>
</evidence>
<dbReference type="InterPro" id="IPR032675">
    <property type="entry name" value="LRR_dom_sf"/>
</dbReference>
<organism evidence="1 2">
    <name type="scientific">Orchesella dallaii</name>
    <dbReference type="NCBI Taxonomy" id="48710"/>
    <lineage>
        <taxon>Eukaryota</taxon>
        <taxon>Metazoa</taxon>
        <taxon>Ecdysozoa</taxon>
        <taxon>Arthropoda</taxon>
        <taxon>Hexapoda</taxon>
        <taxon>Collembola</taxon>
        <taxon>Entomobryomorpha</taxon>
        <taxon>Entomobryoidea</taxon>
        <taxon>Orchesellidae</taxon>
        <taxon>Orchesellinae</taxon>
        <taxon>Orchesella</taxon>
    </lineage>
</organism>